<feature type="domain" description="HTH myb-type" evidence="3">
    <location>
        <begin position="141"/>
        <end position="191"/>
    </location>
</feature>
<dbReference type="PANTHER" id="PTHR45614:SF232">
    <property type="entry name" value="TRANSCRIPTION FACTOR MYB3R-2"/>
    <property type="match status" value="1"/>
</dbReference>
<dbReference type="Gene3D" id="1.10.10.60">
    <property type="entry name" value="Homeodomain-like"/>
    <property type="match status" value="3"/>
</dbReference>
<reference evidence="4" key="1">
    <citation type="submission" date="2021-06" db="EMBL/GenBank/DDBJ databases">
        <authorList>
            <person name="Kallberg Y."/>
            <person name="Tangrot J."/>
            <person name="Rosling A."/>
        </authorList>
    </citation>
    <scope>NUCLEOTIDE SEQUENCE</scope>
    <source>
        <strain evidence="4">IA702</strain>
    </source>
</reference>
<evidence type="ECO:0000313" key="4">
    <source>
        <dbReference type="EMBL" id="CAG8490718.1"/>
    </source>
</evidence>
<dbReference type="PANTHER" id="PTHR45614">
    <property type="entry name" value="MYB PROTEIN-RELATED"/>
    <property type="match status" value="1"/>
</dbReference>
<protein>
    <submittedName>
        <fullName evidence="4">3064_t:CDS:1</fullName>
    </submittedName>
</protein>
<dbReference type="SMART" id="SM00717">
    <property type="entry name" value="SANT"/>
    <property type="match status" value="4"/>
</dbReference>
<dbReference type="GO" id="GO:0000978">
    <property type="term" value="F:RNA polymerase II cis-regulatory region sequence-specific DNA binding"/>
    <property type="evidence" value="ECO:0007669"/>
    <property type="project" value="TreeGrafter"/>
</dbReference>
<gene>
    <name evidence="4" type="ORF">POCULU_LOCUS2057</name>
</gene>
<dbReference type="InterPro" id="IPR050560">
    <property type="entry name" value="MYB_TF"/>
</dbReference>
<evidence type="ECO:0000313" key="5">
    <source>
        <dbReference type="Proteomes" id="UP000789572"/>
    </source>
</evidence>
<evidence type="ECO:0000256" key="1">
    <source>
        <dbReference type="SAM" id="MobiDB-lite"/>
    </source>
</evidence>
<evidence type="ECO:0000259" key="2">
    <source>
        <dbReference type="PROSITE" id="PS50090"/>
    </source>
</evidence>
<dbReference type="Proteomes" id="UP000789572">
    <property type="component" value="Unassembled WGS sequence"/>
</dbReference>
<dbReference type="InterPro" id="IPR009057">
    <property type="entry name" value="Homeodomain-like_sf"/>
</dbReference>
<proteinExistence type="predicted"/>
<dbReference type="OrthoDB" id="2418582at2759"/>
<feature type="region of interest" description="Disordered" evidence="1">
    <location>
        <begin position="1"/>
        <end position="26"/>
    </location>
</feature>
<feature type="domain" description="Myb-like" evidence="2">
    <location>
        <begin position="85"/>
        <end position="136"/>
    </location>
</feature>
<dbReference type="CDD" id="cd00167">
    <property type="entry name" value="SANT"/>
    <property type="match status" value="3"/>
</dbReference>
<dbReference type="InterPro" id="IPR001005">
    <property type="entry name" value="SANT/Myb"/>
</dbReference>
<dbReference type="PROSITE" id="PS50090">
    <property type="entry name" value="MYB_LIKE"/>
    <property type="match status" value="3"/>
</dbReference>
<accession>A0A9N8WLH4</accession>
<feature type="domain" description="Myb-like" evidence="2">
    <location>
        <begin position="140"/>
        <end position="187"/>
    </location>
</feature>
<feature type="domain" description="HTH myb-type" evidence="3">
    <location>
        <begin position="259"/>
        <end position="313"/>
    </location>
</feature>
<sequence length="413" mass="47303">MTEASGKNLAQRLGHSKLNPPEQIKKPGFCRMEDVENAHSNDENSHPTTVCDSGYPTAVCDSGYSTAVWDGSYSTTVCDSVYQHKNHRKQGHWTKEEDDILLEIVEIFGPGNWEKKSIYHPTRNGKQMRERWISHLNGVNKGPFSDKEIDLVYRLHVVEGKGWAEIARALGNNRTANSCKNVYYNVAVKKFNRPKMKGNNNPSPTSGLTAMSKYIPKEKCARKKPPMVPKDLCKLEAVVVDDVCAYNSATVSDKLEKYQKLKIGHWTPEEDKILLEIVKTYGPHNWYKISIYHPTRTSKQMRERWLSHLRGVNKTQFADKEVAAVYDMHDIEKKGWADIAKLVTAVYYTHDIEKKEQVDIAKLLGINRTPNSCKNSYHNMRHKKLYSCPKAANEYKAFQHSRQTVHQPRKNGN</sequence>
<dbReference type="AlphaFoldDB" id="A0A9N8WLH4"/>
<comment type="caution">
    <text evidence="4">The sequence shown here is derived from an EMBL/GenBank/DDBJ whole genome shotgun (WGS) entry which is preliminary data.</text>
</comment>
<dbReference type="InterPro" id="IPR017930">
    <property type="entry name" value="Myb_dom"/>
</dbReference>
<dbReference type="GO" id="GO:0005634">
    <property type="term" value="C:nucleus"/>
    <property type="evidence" value="ECO:0007669"/>
    <property type="project" value="TreeGrafter"/>
</dbReference>
<dbReference type="SUPFAM" id="SSF46689">
    <property type="entry name" value="Homeodomain-like"/>
    <property type="match status" value="2"/>
</dbReference>
<feature type="domain" description="HTH myb-type" evidence="3">
    <location>
        <begin position="85"/>
        <end position="140"/>
    </location>
</feature>
<dbReference type="EMBL" id="CAJVPJ010000175">
    <property type="protein sequence ID" value="CAG8490718.1"/>
    <property type="molecule type" value="Genomic_DNA"/>
</dbReference>
<feature type="domain" description="Myb-like" evidence="2">
    <location>
        <begin position="258"/>
        <end position="309"/>
    </location>
</feature>
<dbReference type="Pfam" id="PF13921">
    <property type="entry name" value="Myb_DNA-bind_6"/>
    <property type="match status" value="1"/>
</dbReference>
<keyword evidence="5" id="KW-1185">Reference proteome</keyword>
<name>A0A9N8WLH4_9GLOM</name>
<dbReference type="GO" id="GO:0000981">
    <property type="term" value="F:DNA-binding transcription factor activity, RNA polymerase II-specific"/>
    <property type="evidence" value="ECO:0007669"/>
    <property type="project" value="TreeGrafter"/>
</dbReference>
<dbReference type="PROSITE" id="PS51294">
    <property type="entry name" value="HTH_MYB"/>
    <property type="match status" value="3"/>
</dbReference>
<dbReference type="Pfam" id="PF00249">
    <property type="entry name" value="Myb_DNA-binding"/>
    <property type="match status" value="1"/>
</dbReference>
<evidence type="ECO:0000259" key="3">
    <source>
        <dbReference type="PROSITE" id="PS51294"/>
    </source>
</evidence>
<organism evidence="4 5">
    <name type="scientific">Paraglomus occultum</name>
    <dbReference type="NCBI Taxonomy" id="144539"/>
    <lineage>
        <taxon>Eukaryota</taxon>
        <taxon>Fungi</taxon>
        <taxon>Fungi incertae sedis</taxon>
        <taxon>Mucoromycota</taxon>
        <taxon>Glomeromycotina</taxon>
        <taxon>Glomeromycetes</taxon>
        <taxon>Paraglomerales</taxon>
        <taxon>Paraglomeraceae</taxon>
        <taxon>Paraglomus</taxon>
    </lineage>
</organism>